<accession>G7IYX5</accession>
<reference evidence="1 3" key="1">
    <citation type="journal article" date="2011" name="Nature">
        <title>The Medicago genome provides insight into the evolution of rhizobial symbioses.</title>
        <authorList>
            <person name="Young N.D."/>
            <person name="Debelle F."/>
            <person name="Oldroyd G.E."/>
            <person name="Geurts R."/>
            <person name="Cannon S.B."/>
            <person name="Udvardi M.K."/>
            <person name="Benedito V.A."/>
            <person name="Mayer K.F."/>
            <person name="Gouzy J."/>
            <person name="Schoof H."/>
            <person name="Van de Peer Y."/>
            <person name="Proost S."/>
            <person name="Cook D.R."/>
            <person name="Meyers B.C."/>
            <person name="Spannagl M."/>
            <person name="Cheung F."/>
            <person name="De Mita S."/>
            <person name="Krishnakumar V."/>
            <person name="Gundlach H."/>
            <person name="Zhou S."/>
            <person name="Mudge J."/>
            <person name="Bharti A.K."/>
            <person name="Murray J.D."/>
            <person name="Naoumkina M.A."/>
            <person name="Rosen B."/>
            <person name="Silverstein K.A."/>
            <person name="Tang H."/>
            <person name="Rombauts S."/>
            <person name="Zhao P.X."/>
            <person name="Zhou P."/>
            <person name="Barbe V."/>
            <person name="Bardou P."/>
            <person name="Bechner M."/>
            <person name="Bellec A."/>
            <person name="Berger A."/>
            <person name="Berges H."/>
            <person name="Bidwell S."/>
            <person name="Bisseling T."/>
            <person name="Choisne N."/>
            <person name="Couloux A."/>
            <person name="Denny R."/>
            <person name="Deshpande S."/>
            <person name="Dai X."/>
            <person name="Doyle J.J."/>
            <person name="Dudez A.M."/>
            <person name="Farmer A.D."/>
            <person name="Fouteau S."/>
            <person name="Franken C."/>
            <person name="Gibelin C."/>
            <person name="Gish J."/>
            <person name="Goldstein S."/>
            <person name="Gonzalez A.J."/>
            <person name="Green P.J."/>
            <person name="Hallab A."/>
            <person name="Hartog M."/>
            <person name="Hua A."/>
            <person name="Humphray S.J."/>
            <person name="Jeong D.H."/>
            <person name="Jing Y."/>
            <person name="Jocker A."/>
            <person name="Kenton S.M."/>
            <person name="Kim D.J."/>
            <person name="Klee K."/>
            <person name="Lai H."/>
            <person name="Lang C."/>
            <person name="Lin S."/>
            <person name="Macmil S.L."/>
            <person name="Magdelenat G."/>
            <person name="Matthews L."/>
            <person name="McCorrison J."/>
            <person name="Monaghan E.L."/>
            <person name="Mun J.H."/>
            <person name="Najar F.Z."/>
            <person name="Nicholson C."/>
            <person name="Noirot C."/>
            <person name="O'Bleness M."/>
            <person name="Paule C.R."/>
            <person name="Poulain J."/>
            <person name="Prion F."/>
            <person name="Qin B."/>
            <person name="Qu C."/>
            <person name="Retzel E.F."/>
            <person name="Riddle C."/>
            <person name="Sallet E."/>
            <person name="Samain S."/>
            <person name="Samson N."/>
            <person name="Sanders I."/>
            <person name="Saurat O."/>
            <person name="Scarpelli C."/>
            <person name="Schiex T."/>
            <person name="Segurens B."/>
            <person name="Severin A.J."/>
            <person name="Sherrier D.J."/>
            <person name="Shi R."/>
            <person name="Sims S."/>
            <person name="Singer S.R."/>
            <person name="Sinharoy S."/>
            <person name="Sterck L."/>
            <person name="Viollet A."/>
            <person name="Wang B.B."/>
            <person name="Wang K."/>
            <person name="Wang M."/>
            <person name="Wang X."/>
            <person name="Warfsmann J."/>
            <person name="Weissenbach J."/>
            <person name="White D.D."/>
            <person name="White J.D."/>
            <person name="Wiley G.B."/>
            <person name="Wincker P."/>
            <person name="Xing Y."/>
            <person name="Yang L."/>
            <person name="Yao Z."/>
            <person name="Ying F."/>
            <person name="Zhai J."/>
            <person name="Zhou L."/>
            <person name="Zuber A."/>
            <person name="Denarie J."/>
            <person name="Dixon R.A."/>
            <person name="May G.D."/>
            <person name="Schwartz D.C."/>
            <person name="Rogers J."/>
            <person name="Quetier F."/>
            <person name="Town C.D."/>
            <person name="Roe B.A."/>
        </authorList>
    </citation>
    <scope>NUCLEOTIDE SEQUENCE [LARGE SCALE GENOMIC DNA]</scope>
    <source>
        <strain evidence="1">A17</strain>
        <strain evidence="2 3">cv. Jemalong A17</strain>
    </source>
</reference>
<keyword evidence="3" id="KW-1185">Reference proteome</keyword>
<evidence type="ECO:0000313" key="1">
    <source>
        <dbReference type="EMBL" id="AES68949.1"/>
    </source>
</evidence>
<dbReference type="PANTHER" id="PTHR36617:SF5">
    <property type="entry name" value="OS05G0421675 PROTEIN"/>
    <property type="match status" value="1"/>
</dbReference>
<dbReference type="EnsemblPlants" id="AES68949">
    <property type="protein sequence ID" value="AES68949"/>
    <property type="gene ID" value="MTR_3g019410"/>
</dbReference>
<organism evidence="1 3">
    <name type="scientific">Medicago truncatula</name>
    <name type="common">Barrel medic</name>
    <name type="synonym">Medicago tribuloides</name>
    <dbReference type="NCBI Taxonomy" id="3880"/>
    <lineage>
        <taxon>Eukaryota</taxon>
        <taxon>Viridiplantae</taxon>
        <taxon>Streptophyta</taxon>
        <taxon>Embryophyta</taxon>
        <taxon>Tracheophyta</taxon>
        <taxon>Spermatophyta</taxon>
        <taxon>Magnoliopsida</taxon>
        <taxon>eudicotyledons</taxon>
        <taxon>Gunneridae</taxon>
        <taxon>Pentapetalae</taxon>
        <taxon>rosids</taxon>
        <taxon>fabids</taxon>
        <taxon>Fabales</taxon>
        <taxon>Fabaceae</taxon>
        <taxon>Papilionoideae</taxon>
        <taxon>50 kb inversion clade</taxon>
        <taxon>NPAAA clade</taxon>
        <taxon>Hologalegina</taxon>
        <taxon>IRL clade</taxon>
        <taxon>Trifolieae</taxon>
        <taxon>Medicago</taxon>
    </lineage>
</organism>
<dbReference type="PaxDb" id="3880-AES68949"/>
<reference evidence="1 3" key="2">
    <citation type="journal article" date="2014" name="BMC Genomics">
        <title>An improved genome release (version Mt4.0) for the model legume Medicago truncatula.</title>
        <authorList>
            <person name="Tang H."/>
            <person name="Krishnakumar V."/>
            <person name="Bidwell S."/>
            <person name="Rosen B."/>
            <person name="Chan A."/>
            <person name="Zhou S."/>
            <person name="Gentzbittel L."/>
            <person name="Childs K.L."/>
            <person name="Yandell M."/>
            <person name="Gundlach H."/>
            <person name="Mayer K.F."/>
            <person name="Schwartz D.C."/>
            <person name="Town C.D."/>
        </authorList>
    </citation>
    <scope>GENOME REANNOTATION</scope>
    <source>
        <strain evidence="2 3">cv. Jemalong A17</strain>
    </source>
</reference>
<sequence>MKYQSVGSHDALKPADLNKYGNISESRKTTKHNKFQTDRNVESWPWFSSSWWKDITSLELSVGVNWFNREVLKRIDNGLNTKFWHDSWAGIDPLRVNFSRLFSLTNQKEAKGGDLWELIDGVQVWSLEWRRNICVGKCKLRGSFRSLGGKEANGGGRCVVVECGG</sequence>
<evidence type="ECO:0000313" key="3">
    <source>
        <dbReference type="Proteomes" id="UP000002051"/>
    </source>
</evidence>
<dbReference type="HOGENOM" id="CLU_1613271_0_0_1"/>
<reference evidence="2" key="3">
    <citation type="submission" date="2015-04" db="UniProtKB">
        <authorList>
            <consortium name="EnsemblPlants"/>
        </authorList>
    </citation>
    <scope>IDENTIFICATION</scope>
    <source>
        <strain evidence="2">cv. Jemalong A17</strain>
    </source>
</reference>
<evidence type="ECO:0000313" key="2">
    <source>
        <dbReference type="EnsemblPlants" id="AES68949"/>
    </source>
</evidence>
<dbReference type="PANTHER" id="PTHR36617">
    <property type="entry name" value="PROTEIN, PUTATIVE-RELATED"/>
    <property type="match status" value="1"/>
</dbReference>
<name>G7IYX5_MEDTR</name>
<proteinExistence type="predicted"/>
<protein>
    <submittedName>
        <fullName evidence="1 2">Uncharacterized protein</fullName>
    </submittedName>
</protein>
<dbReference type="AlphaFoldDB" id="G7IYX5"/>
<gene>
    <name evidence="1" type="ordered locus">MTR_3g019410</name>
</gene>
<dbReference type="Proteomes" id="UP000002051">
    <property type="component" value="Chromosome 3"/>
</dbReference>
<dbReference type="EMBL" id="CM001219">
    <property type="protein sequence ID" value="AES68949.1"/>
    <property type="molecule type" value="Genomic_DNA"/>
</dbReference>